<dbReference type="InterPro" id="IPR005532">
    <property type="entry name" value="SUMF_dom"/>
</dbReference>
<dbReference type="OrthoDB" id="9768004at2"/>
<protein>
    <recommendedName>
        <fullName evidence="4">Sulfatase-modifying factor enzyme-like domain-containing protein</fullName>
    </recommendedName>
</protein>
<feature type="domain" description="Sulfatase-modifying factor enzyme-like" evidence="4">
    <location>
        <begin position="302"/>
        <end position="527"/>
    </location>
</feature>
<evidence type="ECO:0000256" key="1">
    <source>
        <dbReference type="SAM" id="Coils"/>
    </source>
</evidence>
<evidence type="ECO:0000313" key="6">
    <source>
        <dbReference type="Proteomes" id="UP000031623"/>
    </source>
</evidence>
<dbReference type="SUPFAM" id="SSF56436">
    <property type="entry name" value="C-type lectin-like"/>
    <property type="match status" value="1"/>
</dbReference>
<evidence type="ECO:0000256" key="3">
    <source>
        <dbReference type="SAM" id="Phobius"/>
    </source>
</evidence>
<dbReference type="GO" id="GO:0120147">
    <property type="term" value="F:formylglycine-generating oxidase activity"/>
    <property type="evidence" value="ECO:0007669"/>
    <property type="project" value="TreeGrafter"/>
</dbReference>
<feature type="transmembrane region" description="Helical" evidence="3">
    <location>
        <begin position="220"/>
        <end position="242"/>
    </location>
</feature>
<keyword evidence="6" id="KW-1185">Reference proteome</keyword>
<keyword evidence="3" id="KW-1133">Transmembrane helix</keyword>
<name>A0A090AEU4_9GAMM</name>
<dbReference type="InterPro" id="IPR042095">
    <property type="entry name" value="SUMF_sf"/>
</dbReference>
<dbReference type="KEGG" id="tig:THII_1202"/>
<dbReference type="InterPro" id="IPR051043">
    <property type="entry name" value="Sulfatase_Mod_Factor_Kinase"/>
</dbReference>
<reference evidence="5 6" key="1">
    <citation type="journal article" date="2014" name="ISME J.">
        <title>Ecophysiology of Thioploca ingrica as revealed by the complete genome sequence supplemented with proteomic evidence.</title>
        <authorList>
            <person name="Kojima H."/>
            <person name="Ogura Y."/>
            <person name="Yamamoto N."/>
            <person name="Togashi T."/>
            <person name="Mori H."/>
            <person name="Watanabe T."/>
            <person name="Nemoto F."/>
            <person name="Kurokawa K."/>
            <person name="Hayashi T."/>
            <person name="Fukui M."/>
        </authorList>
    </citation>
    <scope>NUCLEOTIDE SEQUENCE [LARGE SCALE GENOMIC DNA]</scope>
</reference>
<keyword evidence="3" id="KW-0812">Transmembrane</keyword>
<accession>A0A090AEU4</accession>
<feature type="compositionally biased region" description="Low complexity" evidence="2">
    <location>
        <begin position="261"/>
        <end position="273"/>
    </location>
</feature>
<keyword evidence="3" id="KW-0472">Membrane</keyword>
<dbReference type="EMBL" id="AP014633">
    <property type="protein sequence ID" value="BAP55499.1"/>
    <property type="molecule type" value="Genomic_DNA"/>
</dbReference>
<dbReference type="Pfam" id="PF03781">
    <property type="entry name" value="FGE-sulfatase"/>
    <property type="match status" value="1"/>
</dbReference>
<gene>
    <name evidence="5" type="ORF">THII_1202</name>
</gene>
<dbReference type="Proteomes" id="UP000031623">
    <property type="component" value="Chromosome"/>
</dbReference>
<dbReference type="PANTHER" id="PTHR23150:SF35">
    <property type="entry name" value="BLL6746 PROTEIN"/>
    <property type="match status" value="1"/>
</dbReference>
<proteinExistence type="predicted"/>
<organism evidence="5 6">
    <name type="scientific">Thioploca ingrica</name>
    <dbReference type="NCBI Taxonomy" id="40754"/>
    <lineage>
        <taxon>Bacteria</taxon>
        <taxon>Pseudomonadati</taxon>
        <taxon>Pseudomonadota</taxon>
        <taxon>Gammaproteobacteria</taxon>
        <taxon>Thiotrichales</taxon>
        <taxon>Thiotrichaceae</taxon>
        <taxon>Thioploca</taxon>
    </lineage>
</organism>
<evidence type="ECO:0000256" key="2">
    <source>
        <dbReference type="SAM" id="MobiDB-lite"/>
    </source>
</evidence>
<dbReference type="PANTHER" id="PTHR23150">
    <property type="entry name" value="SULFATASE MODIFYING FACTOR 1, 2"/>
    <property type="match status" value="1"/>
</dbReference>
<dbReference type="AlphaFoldDB" id="A0A090AEU4"/>
<evidence type="ECO:0000259" key="4">
    <source>
        <dbReference type="Pfam" id="PF03781"/>
    </source>
</evidence>
<keyword evidence="1" id="KW-0175">Coiled coil</keyword>
<evidence type="ECO:0000313" key="5">
    <source>
        <dbReference type="EMBL" id="BAP55499.1"/>
    </source>
</evidence>
<dbReference type="HOGENOM" id="CLU_514749_0_0_6"/>
<dbReference type="InterPro" id="IPR016187">
    <property type="entry name" value="CTDL_fold"/>
</dbReference>
<sequence>MSSITQAKAEAQKLIKRYNKLQAEAKTADTAEATRKAAEAEKLVSQISALQSAIAKLQAKDREGAPYKPAVPTKGSTATVEGTSEEIRRTEAEKTALEERIGRIEEAQKKTRAQIEQLTRAKAELARLKQEAEKSAAYVAQERRSNDERLQQELAKLIKKKEAEHLALKQELDAVRQQALKDAELLKIQRDAARAMIEKQKQLEQEQSLISRHRRSNKGMLIAVVFVAIIALLIGFFTAYTLTRPSETSTDTPPPKPEPSPSSADKAASSHSSTNDEKETSVAAVVKPIGMYRDPLKNGQGPLMVKLPGGTFKMGSKNSLPYYDERPQHEVTLNSFSISRYEITFEEYDQFAAATGQALPDDKGWGRGNQPVINVSWDEATEYTKWLTQQTDHQYRLPSEREWEYAAAAGTEMSYWWGYEIGKNRANCSICGSQWDNKRPAPVGSFPANAFSINDTIGNVLEWTMSCFHPNYRDAPAAGQMWEGGDCSKRVARSSSFKSDKNALRTTKRNKYSPTTRIDTLGFRVVRVD</sequence>
<dbReference type="STRING" id="40754.THII_1202"/>
<feature type="coiled-coil region" evidence="1">
    <location>
        <begin position="4"/>
        <end position="206"/>
    </location>
</feature>
<feature type="region of interest" description="Disordered" evidence="2">
    <location>
        <begin position="245"/>
        <end position="281"/>
    </location>
</feature>
<dbReference type="Gene3D" id="3.90.1580.10">
    <property type="entry name" value="paralog of FGE (formylglycine-generating enzyme)"/>
    <property type="match status" value="1"/>
</dbReference>